<dbReference type="EMBL" id="JASBNA010000002">
    <property type="protein sequence ID" value="KAK7695167.1"/>
    <property type="molecule type" value="Genomic_DNA"/>
</dbReference>
<comment type="catalytic activity">
    <reaction evidence="2">
        <text>N(6)-D-ribulosyl-L-lysyl-[protein] + ATP = N(6)-(3-O-phospho-D-ribulosyl)-L-lysyl-[protein] + ADP + H(+)</text>
        <dbReference type="Rhea" id="RHEA:48432"/>
        <dbReference type="Rhea" id="RHEA-COMP:12103"/>
        <dbReference type="Rhea" id="RHEA-COMP:12104"/>
        <dbReference type="ChEBI" id="CHEBI:15378"/>
        <dbReference type="ChEBI" id="CHEBI:30616"/>
        <dbReference type="ChEBI" id="CHEBI:90418"/>
        <dbReference type="ChEBI" id="CHEBI:90420"/>
        <dbReference type="ChEBI" id="CHEBI:456216"/>
        <dbReference type="EC" id="2.7.1.172"/>
    </reaction>
    <physiologicalReaction direction="left-to-right" evidence="2">
        <dbReference type="Rhea" id="RHEA:48433"/>
    </physiologicalReaction>
</comment>
<gene>
    <name evidence="4" type="ORF">QCA50_002357</name>
</gene>
<accession>A0AAW0GRA5</accession>
<dbReference type="PIRSF" id="PIRSF006221">
    <property type="entry name" value="Ketosamine-3-kinase"/>
    <property type="match status" value="1"/>
</dbReference>
<dbReference type="Gene3D" id="3.90.1200.10">
    <property type="match status" value="1"/>
</dbReference>
<dbReference type="EC" id="2.7.1.172" evidence="1"/>
<dbReference type="PANTHER" id="PTHR12149:SF8">
    <property type="entry name" value="PROTEIN-RIBULOSAMINE 3-KINASE"/>
    <property type="match status" value="1"/>
</dbReference>
<evidence type="ECO:0000256" key="3">
    <source>
        <dbReference type="PIRNR" id="PIRNR006221"/>
    </source>
</evidence>
<dbReference type="Proteomes" id="UP001385951">
    <property type="component" value="Unassembled WGS sequence"/>
</dbReference>
<protein>
    <recommendedName>
        <fullName evidence="1">protein-ribulosamine 3-kinase</fullName>
        <ecNumber evidence="1">2.7.1.172</ecNumber>
    </recommendedName>
</protein>
<sequence>MPSSSNRSVHRVIVQAIQRDDPEANITTSSGQPNVKTSSGKGYYTKIGSSSEVEQYIGEAESLKAMDIAAPGLVPKVIESGIIDQSNAESPSDVGRPYFVSEYKELGPLTDSSAKTLGKRLATELHAYKGMEGFGFHVPTFCGNTKQANGHYSTWEQCFSALIGGLLHQLKGKSRYSELCSKGELVQKRVIPALLGKLVVQPVLLHGDLWSGNTGTDRTGEPVIFDPSSYYGHNEADLAIGRMFGGIPQSFFKTYHQYLPKSDPEDEYELRGELYELYHYLNHTVLFGGGYASSALAKMNALLKAISE</sequence>
<dbReference type="InterPro" id="IPR016477">
    <property type="entry name" value="Fructo-/Ketosamine-3-kinase"/>
</dbReference>
<dbReference type="GO" id="GO:0102193">
    <property type="term" value="F:protein-ribulosamine 3-kinase activity"/>
    <property type="evidence" value="ECO:0007669"/>
    <property type="project" value="UniProtKB-EC"/>
</dbReference>
<evidence type="ECO:0000313" key="4">
    <source>
        <dbReference type="EMBL" id="KAK7695167.1"/>
    </source>
</evidence>
<dbReference type="PANTHER" id="PTHR12149">
    <property type="entry name" value="FRUCTOSAMINE 3 KINASE-RELATED PROTEIN"/>
    <property type="match status" value="1"/>
</dbReference>
<evidence type="ECO:0000256" key="2">
    <source>
        <dbReference type="ARBA" id="ARBA00048655"/>
    </source>
</evidence>
<dbReference type="InterPro" id="IPR011009">
    <property type="entry name" value="Kinase-like_dom_sf"/>
</dbReference>
<keyword evidence="3" id="KW-0418">Kinase</keyword>
<organism evidence="4 5">
    <name type="scientific">Cerrena zonata</name>
    <dbReference type="NCBI Taxonomy" id="2478898"/>
    <lineage>
        <taxon>Eukaryota</taxon>
        <taxon>Fungi</taxon>
        <taxon>Dikarya</taxon>
        <taxon>Basidiomycota</taxon>
        <taxon>Agaricomycotina</taxon>
        <taxon>Agaricomycetes</taxon>
        <taxon>Polyporales</taxon>
        <taxon>Cerrenaceae</taxon>
        <taxon>Cerrena</taxon>
    </lineage>
</organism>
<dbReference type="AlphaFoldDB" id="A0AAW0GRA5"/>
<keyword evidence="5" id="KW-1185">Reference proteome</keyword>
<dbReference type="SUPFAM" id="SSF56112">
    <property type="entry name" value="Protein kinase-like (PK-like)"/>
    <property type="match status" value="1"/>
</dbReference>
<keyword evidence="3" id="KW-0808">Transferase</keyword>
<reference evidence="4 5" key="1">
    <citation type="submission" date="2022-09" db="EMBL/GenBank/DDBJ databases">
        <authorList>
            <person name="Palmer J.M."/>
        </authorList>
    </citation>
    <scope>NUCLEOTIDE SEQUENCE [LARGE SCALE GENOMIC DNA]</scope>
    <source>
        <strain evidence="4 5">DSM 7382</strain>
    </source>
</reference>
<comment type="caution">
    <text evidence="4">The sequence shown here is derived from an EMBL/GenBank/DDBJ whole genome shotgun (WGS) entry which is preliminary data.</text>
</comment>
<name>A0AAW0GRA5_9APHY</name>
<dbReference type="GO" id="GO:0016301">
    <property type="term" value="F:kinase activity"/>
    <property type="evidence" value="ECO:0007669"/>
    <property type="project" value="UniProtKB-UniRule"/>
</dbReference>
<evidence type="ECO:0000256" key="1">
    <source>
        <dbReference type="ARBA" id="ARBA00011961"/>
    </source>
</evidence>
<comment type="similarity">
    <text evidence="3">Belongs to the fructosamine kinase family.</text>
</comment>
<dbReference type="Pfam" id="PF03881">
    <property type="entry name" value="Fructosamin_kin"/>
    <property type="match status" value="1"/>
</dbReference>
<evidence type="ECO:0000313" key="5">
    <source>
        <dbReference type="Proteomes" id="UP001385951"/>
    </source>
</evidence>
<proteinExistence type="inferred from homology"/>